<evidence type="ECO:0000313" key="2">
    <source>
        <dbReference type="EMBL" id="APZ91593.1"/>
    </source>
</evidence>
<dbReference type="Proteomes" id="UP000187735">
    <property type="component" value="Chromosome"/>
</dbReference>
<dbReference type="KEGG" id="fmr:Fuma_01147"/>
<accession>A0A1P8WBW4</accession>
<proteinExistence type="predicted"/>
<dbReference type="EMBL" id="CP017641">
    <property type="protein sequence ID" value="APZ91558.1"/>
    <property type="molecule type" value="Genomic_DNA"/>
</dbReference>
<dbReference type="EMBL" id="CP017641">
    <property type="protein sequence ID" value="APZ91593.1"/>
    <property type="molecule type" value="Genomic_DNA"/>
</dbReference>
<dbReference type="AlphaFoldDB" id="A0A1P8WBW4"/>
<gene>
    <name evidence="1" type="ORF">Fuma_01147</name>
    <name evidence="2" type="ORF">Fuma_01182</name>
</gene>
<keyword evidence="3" id="KW-1185">Reference proteome</keyword>
<reference evidence="1 3" key="1">
    <citation type="journal article" date="2016" name="Front. Microbiol.">
        <title>Fuerstia marisgermanicae gen. nov., sp. nov., an Unusual Member of the Phylum Planctomycetes from the German Wadden Sea.</title>
        <authorList>
            <person name="Kohn T."/>
            <person name="Heuer A."/>
            <person name="Jogler M."/>
            <person name="Vollmers J."/>
            <person name="Boedeker C."/>
            <person name="Bunk B."/>
            <person name="Rast P."/>
            <person name="Borchert D."/>
            <person name="Glockner I."/>
            <person name="Freese H.M."/>
            <person name="Klenk H.P."/>
            <person name="Overmann J."/>
            <person name="Kaster A.K."/>
            <person name="Rohde M."/>
            <person name="Wiegand S."/>
            <person name="Jogler C."/>
        </authorList>
    </citation>
    <scope>NUCLEOTIDE SEQUENCE [LARGE SCALE GENOMIC DNA]</scope>
    <source>
        <strain evidence="1 3">NH11</strain>
    </source>
</reference>
<evidence type="ECO:0000313" key="1">
    <source>
        <dbReference type="EMBL" id="APZ91558.1"/>
    </source>
</evidence>
<protein>
    <submittedName>
        <fullName evidence="1">Uncharacterized protein</fullName>
    </submittedName>
</protein>
<organism evidence="1 3">
    <name type="scientific">Fuerstiella marisgermanici</name>
    <dbReference type="NCBI Taxonomy" id="1891926"/>
    <lineage>
        <taxon>Bacteria</taxon>
        <taxon>Pseudomonadati</taxon>
        <taxon>Planctomycetota</taxon>
        <taxon>Planctomycetia</taxon>
        <taxon>Planctomycetales</taxon>
        <taxon>Planctomycetaceae</taxon>
        <taxon>Fuerstiella</taxon>
    </lineage>
</organism>
<name>A0A1P8WBW4_9PLAN</name>
<evidence type="ECO:0000313" key="3">
    <source>
        <dbReference type="Proteomes" id="UP000187735"/>
    </source>
</evidence>
<dbReference type="RefSeq" id="WP_077023296.1">
    <property type="nucleotide sequence ID" value="NZ_CP017641.1"/>
</dbReference>
<dbReference type="OrthoDB" id="129453at2"/>
<dbReference type="STRING" id="1891926.Fuma_01147"/>
<sequence>MVGRKRGDISKALARGRDRFEAWRRTRKVGARIPVKLWSLAVKLVETHGLSRTSSALKLDYHSLKKRVAAKDVESDSVAPAFIELPPPSPTASTECVVEFADGSGASLRVHLRGCEVPDLVALGRSFWSGE</sequence>
<dbReference type="KEGG" id="fmr:Fuma_01182"/>